<comment type="subcellular location">
    <subcellularLocation>
        <location evidence="1">Membrane</location>
        <topology evidence="1">Multi-pass membrane protein</topology>
    </subcellularLocation>
</comment>
<comment type="domain">
    <text evidence="7">The DHHC domain is required for palmitoyltransferase activity.</text>
</comment>
<dbReference type="GO" id="GO:0019706">
    <property type="term" value="F:protein-cysteine S-palmitoyltransferase activity"/>
    <property type="evidence" value="ECO:0007669"/>
    <property type="project" value="UniProtKB-EC"/>
</dbReference>
<sequence>MQITSWIVLSLLAVVCTLVSLPLPGSPVLSLLLGFCLFWNVCCIIFTTLTDPGGGDNVVPIQFDRSKHSHVIENNFCNICQITVTPGTKHCKHCNKCIPNFDHHCKWLNNCIGKKNYKAFLVLVVSLVVYSLISIGVFVWALGLFIVNTGHTETQPDGFVNEYMFFDVWNWFIMCILVIICQGVLCGSTIHLLSFHVLLWCNKMTTFSYIVQQRQKKRIHSQQESEHTTQTTRSSHKSNIFMSTRVRNTRTIGDSHPPLPTTQEGNTDHSEERKGSIHNV</sequence>
<dbReference type="InterPro" id="IPR039859">
    <property type="entry name" value="PFA4/ZDH16/20/ERF2-like"/>
</dbReference>
<dbReference type="PANTHER" id="PTHR22883:SF203">
    <property type="entry name" value="PALMITOYLTRANSFERASE"/>
    <property type="match status" value="1"/>
</dbReference>
<dbReference type="EMBL" id="CAJFCV020000001">
    <property type="protein sequence ID" value="CAG9084877.1"/>
    <property type="molecule type" value="Genomic_DNA"/>
</dbReference>
<keyword evidence="2 7" id="KW-0808">Transferase</keyword>
<feature type="domain" description="Palmitoyltransferase DHHC" evidence="10">
    <location>
        <begin position="72"/>
        <end position="212"/>
    </location>
</feature>
<feature type="signal peptide" evidence="9">
    <location>
        <begin position="1"/>
        <end position="17"/>
    </location>
</feature>
<dbReference type="GO" id="GO:0016020">
    <property type="term" value="C:membrane"/>
    <property type="evidence" value="ECO:0007669"/>
    <property type="project" value="UniProtKB-SubCell"/>
</dbReference>
<dbReference type="Pfam" id="PF01529">
    <property type="entry name" value="DHHC"/>
    <property type="match status" value="1"/>
</dbReference>
<feature type="compositionally biased region" description="Polar residues" evidence="8">
    <location>
        <begin position="237"/>
        <end position="252"/>
    </location>
</feature>
<dbReference type="EMBL" id="CAJFDI010000001">
    <property type="protein sequence ID" value="CAD5209643.1"/>
    <property type="molecule type" value="Genomic_DNA"/>
</dbReference>
<protein>
    <recommendedName>
        <fullName evidence="7">Palmitoyltransferase</fullName>
        <ecNumber evidence="7">2.3.1.225</ecNumber>
    </recommendedName>
</protein>
<dbReference type="GO" id="GO:0005794">
    <property type="term" value="C:Golgi apparatus"/>
    <property type="evidence" value="ECO:0007669"/>
    <property type="project" value="TreeGrafter"/>
</dbReference>
<keyword evidence="9" id="KW-0732">Signal</keyword>
<evidence type="ECO:0000256" key="7">
    <source>
        <dbReference type="RuleBase" id="RU079119"/>
    </source>
</evidence>
<dbReference type="PROSITE" id="PS50216">
    <property type="entry name" value="DHHC"/>
    <property type="match status" value="1"/>
</dbReference>
<feature type="transmembrane region" description="Helical" evidence="7">
    <location>
        <begin position="120"/>
        <end position="148"/>
    </location>
</feature>
<evidence type="ECO:0000256" key="2">
    <source>
        <dbReference type="ARBA" id="ARBA00022679"/>
    </source>
</evidence>
<dbReference type="Proteomes" id="UP000095284">
    <property type="component" value="Unplaced"/>
</dbReference>
<evidence type="ECO:0000256" key="3">
    <source>
        <dbReference type="ARBA" id="ARBA00022692"/>
    </source>
</evidence>
<keyword evidence="3 7" id="KW-0812">Transmembrane</keyword>
<dbReference type="InterPro" id="IPR001594">
    <property type="entry name" value="Palmitoyltrfase_DHHC"/>
</dbReference>
<reference evidence="12" key="2">
    <citation type="submission" date="2020-08" db="EMBL/GenBank/DDBJ databases">
        <authorList>
            <person name="Kikuchi T."/>
        </authorList>
    </citation>
    <scope>NUCLEOTIDE SEQUENCE</scope>
    <source>
        <strain evidence="11">Ka4C1</strain>
    </source>
</reference>
<evidence type="ECO:0000256" key="1">
    <source>
        <dbReference type="ARBA" id="ARBA00004141"/>
    </source>
</evidence>
<evidence type="ECO:0000313" key="15">
    <source>
        <dbReference type="WBParaSite" id="BXY_0890700.1"/>
    </source>
</evidence>
<evidence type="ECO:0000256" key="8">
    <source>
        <dbReference type="SAM" id="MobiDB-lite"/>
    </source>
</evidence>
<evidence type="ECO:0000256" key="6">
    <source>
        <dbReference type="ARBA" id="ARBA00023315"/>
    </source>
</evidence>
<organism evidence="13 15">
    <name type="scientific">Bursaphelenchus xylophilus</name>
    <name type="common">Pinewood nematode worm</name>
    <name type="synonym">Aphelenchoides xylophilus</name>
    <dbReference type="NCBI Taxonomy" id="6326"/>
    <lineage>
        <taxon>Eukaryota</taxon>
        <taxon>Metazoa</taxon>
        <taxon>Ecdysozoa</taxon>
        <taxon>Nematoda</taxon>
        <taxon>Chromadorea</taxon>
        <taxon>Rhabditida</taxon>
        <taxon>Tylenchina</taxon>
        <taxon>Tylenchomorpha</taxon>
        <taxon>Aphelenchoidea</taxon>
        <taxon>Aphelenchoididae</taxon>
        <taxon>Bursaphelenchus</taxon>
    </lineage>
</organism>
<evidence type="ECO:0000256" key="4">
    <source>
        <dbReference type="ARBA" id="ARBA00022989"/>
    </source>
</evidence>
<dbReference type="Proteomes" id="UP000582659">
    <property type="component" value="Unassembled WGS sequence"/>
</dbReference>
<reference evidence="15" key="1">
    <citation type="submission" date="2016-11" db="UniProtKB">
        <authorList>
            <consortium name="WormBaseParasite"/>
        </authorList>
    </citation>
    <scope>IDENTIFICATION</scope>
</reference>
<evidence type="ECO:0000313" key="13">
    <source>
        <dbReference type="Proteomes" id="UP000095284"/>
    </source>
</evidence>
<proteinExistence type="inferred from homology"/>
<dbReference type="GO" id="GO:0005783">
    <property type="term" value="C:endoplasmic reticulum"/>
    <property type="evidence" value="ECO:0007669"/>
    <property type="project" value="TreeGrafter"/>
</dbReference>
<evidence type="ECO:0000313" key="11">
    <source>
        <dbReference type="EMBL" id="CAD5209643.1"/>
    </source>
</evidence>
<dbReference type="EC" id="2.3.1.225" evidence="7"/>
<feature type="transmembrane region" description="Helical" evidence="7">
    <location>
        <begin position="28"/>
        <end position="49"/>
    </location>
</feature>
<keyword evidence="5 7" id="KW-0472">Membrane</keyword>
<feature type="chain" id="PRO_5035359799" description="Palmitoyltransferase" evidence="9">
    <location>
        <begin position="18"/>
        <end position="280"/>
    </location>
</feature>
<feature type="region of interest" description="Disordered" evidence="8">
    <location>
        <begin position="220"/>
        <end position="280"/>
    </location>
</feature>
<dbReference type="AlphaFoldDB" id="A0A1I7S7B8"/>
<dbReference type="WBParaSite" id="BXY_0890700.1">
    <property type="protein sequence ID" value="BXY_0890700.1"/>
    <property type="gene ID" value="BXY_0890700"/>
</dbReference>
<keyword evidence="14" id="KW-1185">Reference proteome</keyword>
<feature type="transmembrane region" description="Helical" evidence="7">
    <location>
        <begin position="168"/>
        <end position="201"/>
    </location>
</feature>
<dbReference type="GO" id="GO:0006612">
    <property type="term" value="P:protein targeting to membrane"/>
    <property type="evidence" value="ECO:0007669"/>
    <property type="project" value="TreeGrafter"/>
</dbReference>
<evidence type="ECO:0000259" key="10">
    <source>
        <dbReference type="Pfam" id="PF01529"/>
    </source>
</evidence>
<dbReference type="eggNOG" id="KOG1311">
    <property type="taxonomic scope" value="Eukaryota"/>
</dbReference>
<dbReference type="PANTHER" id="PTHR22883">
    <property type="entry name" value="ZINC FINGER DHHC DOMAIN CONTAINING PROTEIN"/>
    <property type="match status" value="1"/>
</dbReference>
<keyword evidence="6 7" id="KW-0012">Acyltransferase</keyword>
<dbReference type="Proteomes" id="UP000659654">
    <property type="component" value="Unassembled WGS sequence"/>
</dbReference>
<evidence type="ECO:0000256" key="5">
    <source>
        <dbReference type="ARBA" id="ARBA00023136"/>
    </source>
</evidence>
<keyword evidence="4 7" id="KW-1133">Transmembrane helix</keyword>
<evidence type="ECO:0000313" key="12">
    <source>
        <dbReference type="EMBL" id="CAG9084877.1"/>
    </source>
</evidence>
<accession>A0A1I7S7B8</accession>
<comment type="similarity">
    <text evidence="7">Belongs to the DHHC palmitoyltransferase family.</text>
</comment>
<comment type="catalytic activity">
    <reaction evidence="7">
        <text>L-cysteinyl-[protein] + hexadecanoyl-CoA = S-hexadecanoyl-L-cysteinyl-[protein] + CoA</text>
        <dbReference type="Rhea" id="RHEA:36683"/>
        <dbReference type="Rhea" id="RHEA-COMP:10131"/>
        <dbReference type="Rhea" id="RHEA-COMP:11032"/>
        <dbReference type="ChEBI" id="CHEBI:29950"/>
        <dbReference type="ChEBI" id="CHEBI:57287"/>
        <dbReference type="ChEBI" id="CHEBI:57379"/>
        <dbReference type="ChEBI" id="CHEBI:74151"/>
        <dbReference type="EC" id="2.3.1.225"/>
    </reaction>
</comment>
<dbReference type="OrthoDB" id="331948at2759"/>
<gene>
    <name evidence="11" type="ORF">BXYJ_LOCUS1538</name>
</gene>
<evidence type="ECO:0000313" key="14">
    <source>
        <dbReference type="Proteomes" id="UP000659654"/>
    </source>
</evidence>
<name>A0A1I7S7B8_BURXY</name>
<evidence type="ECO:0000256" key="9">
    <source>
        <dbReference type="SAM" id="SignalP"/>
    </source>
</evidence>
<feature type="compositionally biased region" description="Basic and acidic residues" evidence="8">
    <location>
        <begin position="266"/>
        <end position="280"/>
    </location>
</feature>